<dbReference type="FunFam" id="1.10.3110.10:FF:000002">
    <property type="entry name" value="Protoporphyrinogen oxidase"/>
    <property type="match status" value="1"/>
</dbReference>
<keyword evidence="2 7" id="KW-0285">Flavoprotein</keyword>
<dbReference type="UniPathway" id="UPA00252"/>
<comment type="cofactor">
    <cofactor evidence="1 7">
        <name>FAD</name>
        <dbReference type="ChEBI" id="CHEBI:57692"/>
    </cofactor>
</comment>
<dbReference type="GO" id="GO:0004729">
    <property type="term" value="F:oxygen-dependent protoporphyrinogen oxidase activity"/>
    <property type="evidence" value="ECO:0007669"/>
    <property type="project" value="UniProtKB-UniRule"/>
</dbReference>
<keyword evidence="5 7" id="KW-0560">Oxidoreductase</keyword>
<evidence type="ECO:0000256" key="7">
    <source>
        <dbReference type="RuleBase" id="RU364052"/>
    </source>
</evidence>
<reference evidence="9 10" key="1">
    <citation type="submission" date="2019-02" db="EMBL/GenBank/DDBJ databases">
        <title>Deep-cultivation of Planctomycetes and their phenomic and genomic characterization uncovers novel biology.</title>
        <authorList>
            <person name="Wiegand S."/>
            <person name="Jogler M."/>
            <person name="Boedeker C."/>
            <person name="Pinto D."/>
            <person name="Vollmers J."/>
            <person name="Rivas-Marin E."/>
            <person name="Kohn T."/>
            <person name="Peeters S.H."/>
            <person name="Heuer A."/>
            <person name="Rast P."/>
            <person name="Oberbeckmann S."/>
            <person name="Bunk B."/>
            <person name="Jeske O."/>
            <person name="Meyerdierks A."/>
            <person name="Storesund J.E."/>
            <person name="Kallscheuer N."/>
            <person name="Luecker S."/>
            <person name="Lage O.M."/>
            <person name="Pohl T."/>
            <person name="Merkel B.J."/>
            <person name="Hornburger P."/>
            <person name="Mueller R.-W."/>
            <person name="Bruemmer F."/>
            <person name="Labrenz M."/>
            <person name="Spormann A.M."/>
            <person name="Op Den Camp H."/>
            <person name="Overmann J."/>
            <person name="Amann R."/>
            <person name="Jetten M.S.M."/>
            <person name="Mascher T."/>
            <person name="Medema M.H."/>
            <person name="Devos D.P."/>
            <person name="Kaster A.-K."/>
            <person name="Ovreas L."/>
            <person name="Rohde M."/>
            <person name="Galperin M.Y."/>
            <person name="Jogler C."/>
        </authorList>
    </citation>
    <scope>NUCLEOTIDE SEQUENCE [LARGE SCALE GENOMIC DNA]</scope>
    <source>
        <strain evidence="9 10">Pla100</strain>
    </source>
</reference>
<dbReference type="EMBL" id="SJPM01000009">
    <property type="protein sequence ID" value="TWT93563.1"/>
    <property type="molecule type" value="Genomic_DNA"/>
</dbReference>
<dbReference type="OrthoDB" id="9805195at2"/>
<dbReference type="Proteomes" id="UP000316213">
    <property type="component" value="Unassembled WGS sequence"/>
</dbReference>
<keyword evidence="10" id="KW-1185">Reference proteome</keyword>
<organism evidence="9 10">
    <name type="scientific">Neorhodopirellula pilleata</name>
    <dbReference type="NCBI Taxonomy" id="2714738"/>
    <lineage>
        <taxon>Bacteria</taxon>
        <taxon>Pseudomonadati</taxon>
        <taxon>Planctomycetota</taxon>
        <taxon>Planctomycetia</taxon>
        <taxon>Pirellulales</taxon>
        <taxon>Pirellulaceae</taxon>
        <taxon>Neorhodopirellula</taxon>
    </lineage>
</organism>
<dbReference type="Gene3D" id="3.90.660.20">
    <property type="entry name" value="Protoporphyrinogen oxidase, mitochondrial, domain 2"/>
    <property type="match status" value="1"/>
</dbReference>
<keyword evidence="4" id="KW-0809">Transit peptide</keyword>
<evidence type="ECO:0000259" key="8">
    <source>
        <dbReference type="Pfam" id="PF01593"/>
    </source>
</evidence>
<comment type="pathway">
    <text evidence="7">Porphyrin-containing compound metabolism; protoheme biosynthesis.</text>
</comment>
<evidence type="ECO:0000256" key="3">
    <source>
        <dbReference type="ARBA" id="ARBA00022827"/>
    </source>
</evidence>
<dbReference type="Pfam" id="PF01593">
    <property type="entry name" value="Amino_oxidase"/>
    <property type="match status" value="1"/>
</dbReference>
<accession>A0A5C6A5F0</accession>
<dbReference type="PANTHER" id="PTHR42923">
    <property type="entry name" value="PROTOPORPHYRINOGEN OXIDASE"/>
    <property type="match status" value="1"/>
</dbReference>
<comment type="catalytic activity">
    <reaction evidence="7">
        <text>coproporphyrinogen III + 3 O2 = coproporphyrin III + 3 H2O2</text>
        <dbReference type="Rhea" id="RHEA:43436"/>
        <dbReference type="ChEBI" id="CHEBI:15379"/>
        <dbReference type="ChEBI" id="CHEBI:16240"/>
        <dbReference type="ChEBI" id="CHEBI:57309"/>
        <dbReference type="ChEBI" id="CHEBI:131725"/>
        <dbReference type="EC" id="1.3.3.15"/>
    </reaction>
</comment>
<dbReference type="AlphaFoldDB" id="A0A5C6A5F0"/>
<comment type="similarity">
    <text evidence="7">Belongs to the protoporphyrinogen/coproporphyrinogen oxidase family. Coproporphyrinogen III oxidase subfamily.</text>
</comment>
<comment type="caution">
    <text evidence="9">The sequence shown here is derived from an EMBL/GenBank/DDBJ whole genome shotgun (WGS) entry which is preliminary data.</text>
</comment>
<dbReference type="NCBIfam" id="TIGR00562">
    <property type="entry name" value="proto_IX_ox"/>
    <property type="match status" value="1"/>
</dbReference>
<dbReference type="GO" id="GO:0005737">
    <property type="term" value="C:cytoplasm"/>
    <property type="evidence" value="ECO:0007669"/>
    <property type="project" value="UniProtKB-SubCell"/>
</dbReference>
<keyword evidence="6 7" id="KW-0350">Heme biosynthesis</keyword>
<dbReference type="Gene3D" id="3.50.50.60">
    <property type="entry name" value="FAD/NAD(P)-binding domain"/>
    <property type="match status" value="1"/>
</dbReference>
<dbReference type="RefSeq" id="WP_146579389.1">
    <property type="nucleotide sequence ID" value="NZ_SJPM01000009.1"/>
</dbReference>
<evidence type="ECO:0000313" key="10">
    <source>
        <dbReference type="Proteomes" id="UP000316213"/>
    </source>
</evidence>
<dbReference type="EC" id="1.3.3.15" evidence="7"/>
<sequence length="504" mass="54322">MKPLRIAIIGGGLSGLATGTHLRLRAAELAEQSRNTPESPREVELSLFESSERVGGVIHTERISTPAGEFTVDHGADMFATNPPFALDLCQRLGVADDLLFPKPDGRGAMIARGDGLIPIPEGFVLMRPTKVWSMMTTPLLSVAGKTRLLAERFVPRRATDLTDEGVGSFVRRRLGQECLDNIVAPLVAGIYTADVERLSMAATMKPIWDMESSDGSLARATLRRIKSGEDSTEQGSSGARYENFRAFPGGMIEFIKLLAGQIGSSHIHLNCPIESISKTDQGIRVQGDRVSEGDELFDHVVLSTPASVSCRLLQSMQSSVSADVSSAIDQVVAGLSAIPYASTAIVVMAVPRNCIARMPKTFGFVVPPKEQRSVLAGSFASEKFPQRAPDDHVIIRAFVGGVLNPQILENSDDEIVRIVARELGDLIGLQSPDRVIDEAAFVRVVRWNRAMPQYEIGHLEKTNAIESAMAKIPGIELRTNAIGGVGIAPVIGAARRMAEKLLA</sequence>
<evidence type="ECO:0000256" key="5">
    <source>
        <dbReference type="ARBA" id="ARBA00023002"/>
    </source>
</evidence>
<evidence type="ECO:0000256" key="1">
    <source>
        <dbReference type="ARBA" id="ARBA00001974"/>
    </source>
</evidence>
<evidence type="ECO:0000313" key="9">
    <source>
        <dbReference type="EMBL" id="TWT93563.1"/>
    </source>
</evidence>
<dbReference type="InterPro" id="IPR036188">
    <property type="entry name" value="FAD/NAD-bd_sf"/>
</dbReference>
<evidence type="ECO:0000256" key="6">
    <source>
        <dbReference type="ARBA" id="ARBA00023133"/>
    </source>
</evidence>
<protein>
    <recommendedName>
        <fullName evidence="7">Coproporphyrinogen III oxidase</fullName>
        <ecNumber evidence="7">1.3.3.15</ecNumber>
    </recommendedName>
</protein>
<keyword evidence="7" id="KW-0963">Cytoplasm</keyword>
<dbReference type="PANTHER" id="PTHR42923:SF3">
    <property type="entry name" value="PROTOPORPHYRINOGEN OXIDASE"/>
    <property type="match status" value="1"/>
</dbReference>
<comment type="subcellular location">
    <subcellularLocation>
        <location evidence="7">Cytoplasm</location>
    </subcellularLocation>
</comment>
<feature type="domain" description="Amine oxidase" evidence="8">
    <location>
        <begin position="13"/>
        <end position="460"/>
    </location>
</feature>
<keyword evidence="3 7" id="KW-0274">FAD</keyword>
<proteinExistence type="inferred from homology"/>
<comment type="function">
    <text evidence="7">Involved in coproporphyrin-dependent heme b biosynthesis. Catalyzes the oxidation of coproporphyrinogen III to coproporphyrin III.</text>
</comment>
<dbReference type="InterPro" id="IPR002937">
    <property type="entry name" value="Amino_oxidase"/>
</dbReference>
<dbReference type="SUPFAM" id="SSF51905">
    <property type="entry name" value="FAD/NAD(P)-binding domain"/>
    <property type="match status" value="1"/>
</dbReference>
<dbReference type="Gene3D" id="1.10.3110.10">
    <property type="entry name" value="protoporphyrinogen ix oxidase, domain 3"/>
    <property type="match status" value="1"/>
</dbReference>
<dbReference type="InterPro" id="IPR004572">
    <property type="entry name" value="Protoporphyrinogen_oxidase"/>
</dbReference>
<evidence type="ECO:0000256" key="2">
    <source>
        <dbReference type="ARBA" id="ARBA00022630"/>
    </source>
</evidence>
<dbReference type="SUPFAM" id="SSF54373">
    <property type="entry name" value="FAD-linked reductases, C-terminal domain"/>
    <property type="match status" value="1"/>
</dbReference>
<dbReference type="GO" id="GO:0006783">
    <property type="term" value="P:heme biosynthetic process"/>
    <property type="evidence" value="ECO:0007669"/>
    <property type="project" value="UniProtKB-UniRule"/>
</dbReference>
<gene>
    <name evidence="9" type="primary">hemY_2</name>
    <name evidence="9" type="ORF">Pla100_40810</name>
</gene>
<dbReference type="InterPro" id="IPR050464">
    <property type="entry name" value="Zeta_carotene_desat/Oxidored"/>
</dbReference>
<evidence type="ECO:0000256" key="4">
    <source>
        <dbReference type="ARBA" id="ARBA00022946"/>
    </source>
</evidence>
<name>A0A5C6A5F0_9BACT</name>